<dbReference type="CDD" id="cd12797">
    <property type="entry name" value="M23_peptidase"/>
    <property type="match status" value="1"/>
</dbReference>
<reference evidence="4 5" key="1">
    <citation type="journal article" date="2015" name="Int. J. Syst. Evol. Microbiol.">
        <title>Novibacillus thermophilus gen. nov., sp. nov., a Gram-staining-negative and moderately thermophilic member of the family Thermoactinomycetaceae.</title>
        <authorList>
            <person name="Yang G."/>
            <person name="Chen J."/>
            <person name="Zhou S."/>
        </authorList>
    </citation>
    <scope>NUCLEOTIDE SEQUENCE [LARGE SCALE GENOMIC DNA]</scope>
    <source>
        <strain evidence="4 5">SG-1</strain>
    </source>
</reference>
<evidence type="ECO:0000313" key="4">
    <source>
        <dbReference type="EMBL" id="AQS55876.1"/>
    </source>
</evidence>
<feature type="chain" id="PRO_5010721021" evidence="2">
    <location>
        <begin position="25"/>
        <end position="336"/>
    </location>
</feature>
<organism evidence="4 5">
    <name type="scientific">Novibacillus thermophilus</name>
    <dbReference type="NCBI Taxonomy" id="1471761"/>
    <lineage>
        <taxon>Bacteria</taxon>
        <taxon>Bacillati</taxon>
        <taxon>Bacillota</taxon>
        <taxon>Bacilli</taxon>
        <taxon>Bacillales</taxon>
        <taxon>Thermoactinomycetaceae</taxon>
        <taxon>Novibacillus</taxon>
    </lineage>
</organism>
<keyword evidence="5" id="KW-1185">Reference proteome</keyword>
<evidence type="ECO:0000313" key="5">
    <source>
        <dbReference type="Proteomes" id="UP000188603"/>
    </source>
</evidence>
<dbReference type="SUPFAM" id="SSF51261">
    <property type="entry name" value="Duplicated hybrid motif"/>
    <property type="match status" value="1"/>
</dbReference>
<proteinExistence type="predicted"/>
<dbReference type="InterPro" id="IPR011055">
    <property type="entry name" value="Dup_hybrid_motif"/>
</dbReference>
<dbReference type="SUPFAM" id="SSF53955">
    <property type="entry name" value="Lysozyme-like"/>
    <property type="match status" value="1"/>
</dbReference>
<dbReference type="InterPro" id="IPR023346">
    <property type="entry name" value="Lysozyme-like_dom_sf"/>
</dbReference>
<dbReference type="EMBL" id="CP019699">
    <property type="protein sequence ID" value="AQS55876.1"/>
    <property type="molecule type" value="Genomic_DNA"/>
</dbReference>
<dbReference type="InterPro" id="IPR016047">
    <property type="entry name" value="M23ase_b-sheet_dom"/>
</dbReference>
<dbReference type="STRING" id="1471761.B0W44_08810"/>
<sequence>MRRVITVWLMLIFTATVWQPPATATESEEANTVTQREQLFRHMEALSGIPWYFLAAVDQYERNVRNARNDLPDADAEDLIAIRIPTEKWSGPLNPDPTDTNPVSIRLFNGMGQDGNGDGRADADDAEDALVAVVRYLQGYGSDWTSLRIGVWHLYQHPVAVDVISHIAKIYATLNTMDLDEHHFPVSLHHNYTYRSTWGAKRGWGGRRIHEGTDIFAGHGVPVYSTSYGFVEVKGWNKFGGWRVGIRDVHNNYHYYAHLGRFHEDLHTGMIVKPGDLLGYVGNSGYGPPGTAGKFPPHLHYGMYKFNGHTQWSFDPYPYLRKWERETRKRAQEQHS</sequence>
<keyword evidence="1 2" id="KW-0732">Signal</keyword>
<dbReference type="Gene3D" id="2.70.70.10">
    <property type="entry name" value="Glucose Permease (Domain IIA)"/>
    <property type="match status" value="1"/>
</dbReference>
<name>A0A1U9K786_9BACL</name>
<evidence type="ECO:0000259" key="3">
    <source>
        <dbReference type="Pfam" id="PF01551"/>
    </source>
</evidence>
<dbReference type="InterPro" id="IPR050570">
    <property type="entry name" value="Cell_wall_metabolism_enzyme"/>
</dbReference>
<dbReference type="Pfam" id="PF01551">
    <property type="entry name" value="Peptidase_M23"/>
    <property type="match status" value="1"/>
</dbReference>
<evidence type="ECO:0000256" key="1">
    <source>
        <dbReference type="ARBA" id="ARBA00022729"/>
    </source>
</evidence>
<gene>
    <name evidence="4" type="ORF">B0W44_08810</name>
</gene>
<dbReference type="GO" id="GO:0004222">
    <property type="term" value="F:metalloendopeptidase activity"/>
    <property type="evidence" value="ECO:0007669"/>
    <property type="project" value="TreeGrafter"/>
</dbReference>
<dbReference type="PANTHER" id="PTHR21666">
    <property type="entry name" value="PEPTIDASE-RELATED"/>
    <property type="match status" value="1"/>
</dbReference>
<evidence type="ECO:0000256" key="2">
    <source>
        <dbReference type="SAM" id="SignalP"/>
    </source>
</evidence>
<dbReference type="RefSeq" id="WP_077719739.1">
    <property type="nucleotide sequence ID" value="NZ_CP019699.1"/>
</dbReference>
<dbReference type="KEGG" id="ntr:B0W44_08810"/>
<dbReference type="PANTHER" id="PTHR21666:SF289">
    <property type="entry name" value="L-ALA--D-GLU ENDOPEPTIDASE"/>
    <property type="match status" value="1"/>
</dbReference>
<dbReference type="OrthoDB" id="9810477at2"/>
<feature type="signal peptide" evidence="2">
    <location>
        <begin position="1"/>
        <end position="24"/>
    </location>
</feature>
<accession>A0A1U9K786</accession>
<dbReference type="Proteomes" id="UP000188603">
    <property type="component" value="Chromosome"/>
</dbReference>
<feature type="domain" description="M23ase beta-sheet core" evidence="3">
    <location>
        <begin position="209"/>
        <end position="307"/>
    </location>
</feature>
<protein>
    <submittedName>
        <fullName evidence="4">Peptidase M23</fullName>
    </submittedName>
</protein>
<dbReference type="AlphaFoldDB" id="A0A1U9K786"/>